<dbReference type="Gene3D" id="3.90.1340.10">
    <property type="entry name" value="Phage tail collar domain"/>
    <property type="match status" value="1"/>
</dbReference>
<dbReference type="Proteomes" id="UP000539175">
    <property type="component" value="Unassembled WGS sequence"/>
</dbReference>
<gene>
    <name evidence="2" type="ORF">FHS74_004291</name>
</gene>
<evidence type="ECO:0000313" key="3">
    <source>
        <dbReference type="Proteomes" id="UP000539175"/>
    </source>
</evidence>
<dbReference type="InterPro" id="IPR037053">
    <property type="entry name" value="Phage_tail_collar_dom_sf"/>
</dbReference>
<keyword evidence="3" id="KW-1185">Reference proteome</keyword>
<dbReference type="InterPro" id="IPR011083">
    <property type="entry name" value="Phage_tail_collar_dom"/>
</dbReference>
<comment type="caution">
    <text evidence="2">The sequence shown here is derived from an EMBL/GenBank/DDBJ whole genome shotgun (WGS) entry which is preliminary data.</text>
</comment>
<dbReference type="EMBL" id="JACIIZ010000013">
    <property type="protein sequence ID" value="MBB6253715.1"/>
    <property type="molecule type" value="Genomic_DNA"/>
</dbReference>
<evidence type="ECO:0000259" key="1">
    <source>
        <dbReference type="Pfam" id="PF07484"/>
    </source>
</evidence>
<feature type="domain" description="Phage tail collar" evidence="1">
    <location>
        <begin position="7"/>
        <end position="65"/>
    </location>
</feature>
<protein>
    <submittedName>
        <fullName evidence="2">Microcystin-dependent protein</fullName>
    </submittedName>
</protein>
<organism evidence="2 3">
    <name type="scientific">Nitrospirillum iridis</name>
    <dbReference type="NCBI Taxonomy" id="765888"/>
    <lineage>
        <taxon>Bacteria</taxon>
        <taxon>Pseudomonadati</taxon>
        <taxon>Pseudomonadota</taxon>
        <taxon>Alphaproteobacteria</taxon>
        <taxon>Rhodospirillales</taxon>
        <taxon>Azospirillaceae</taxon>
        <taxon>Nitrospirillum</taxon>
    </lineage>
</organism>
<evidence type="ECO:0000313" key="2">
    <source>
        <dbReference type="EMBL" id="MBB6253715.1"/>
    </source>
</evidence>
<accession>A0A7X0B128</accession>
<dbReference type="Pfam" id="PF07484">
    <property type="entry name" value="Collar"/>
    <property type="match status" value="1"/>
</dbReference>
<reference evidence="2 3" key="1">
    <citation type="submission" date="2020-08" db="EMBL/GenBank/DDBJ databases">
        <title>Genomic Encyclopedia of Type Strains, Phase IV (KMG-IV): sequencing the most valuable type-strain genomes for metagenomic binning, comparative biology and taxonomic classification.</title>
        <authorList>
            <person name="Goeker M."/>
        </authorList>
    </citation>
    <scope>NUCLEOTIDE SEQUENCE [LARGE SCALE GENOMIC DNA]</scope>
    <source>
        <strain evidence="2 3">DSM 22198</strain>
    </source>
</reference>
<name>A0A7X0B128_9PROT</name>
<dbReference type="SUPFAM" id="SSF88874">
    <property type="entry name" value="Receptor-binding domain of short tail fibre protein gp12"/>
    <property type="match status" value="1"/>
</dbReference>
<dbReference type="RefSeq" id="WP_184804829.1">
    <property type="nucleotide sequence ID" value="NZ_JACIIZ010000013.1"/>
</dbReference>
<dbReference type="AlphaFoldDB" id="A0A7X0B128"/>
<sequence>MGDHYIGEIRLFPYGNGKPPSGWQECNGQLLQITGNQALYALLGTAYGGDGKTTFGLPDLRGRAITGYGAMTDVMRIQPQGKNIPIGEKGGTETVALTTTQVPVHTHSVVADTENASALIAEAGAVPGKSTKPPTVTIPDPAPDLYGPLVNGKTQALIAASIGSAGGGAGHENRQPFLPLMYCIAVDQALFPPRN</sequence>
<proteinExistence type="predicted"/>